<dbReference type="OrthoDB" id="9784272at2"/>
<keyword evidence="5 6" id="KW-0804">Transcription</keyword>
<dbReference type="RefSeq" id="WP_055464457.1">
    <property type="nucleotide sequence ID" value="NZ_CYHG01000016.1"/>
</dbReference>
<proteinExistence type="inferred from homology"/>
<dbReference type="InterPro" id="IPR000838">
    <property type="entry name" value="RNA_pol_sigma70_ECF_CS"/>
</dbReference>
<dbReference type="InterPro" id="IPR007627">
    <property type="entry name" value="RNA_pol_sigma70_r2"/>
</dbReference>
<keyword evidence="2 6" id="KW-0805">Transcription regulation</keyword>
<sequence>MNTVSETTTDTSLLDAMTKVANARDTRALTHLFDHYAPRIRAFCLAAQPGANLMADDIAQEVMIRIWNKAHLYNPATASLNTWIFTIARNARIDYMRKNGRYQSDIDPEEFWSEMADENADPFREAQQQRDEERIREGLRQLPNEQQQVLSKVYLEGKSHSEASEELGLPLGTVKSRIRLALSKLSVIIKR</sequence>
<name>A0A0K6ISW0_9GAMM</name>
<evidence type="ECO:0000256" key="2">
    <source>
        <dbReference type="ARBA" id="ARBA00023015"/>
    </source>
</evidence>
<evidence type="ECO:0000259" key="8">
    <source>
        <dbReference type="Pfam" id="PF08281"/>
    </source>
</evidence>
<dbReference type="PANTHER" id="PTHR43133:SF62">
    <property type="entry name" value="RNA POLYMERASE SIGMA FACTOR SIGZ"/>
    <property type="match status" value="1"/>
</dbReference>
<evidence type="ECO:0000313" key="9">
    <source>
        <dbReference type="EMBL" id="CUB06196.1"/>
    </source>
</evidence>
<dbReference type="Gene3D" id="1.10.10.10">
    <property type="entry name" value="Winged helix-like DNA-binding domain superfamily/Winged helix DNA-binding domain"/>
    <property type="match status" value="1"/>
</dbReference>
<keyword evidence="10" id="KW-1185">Reference proteome</keyword>
<dbReference type="GO" id="GO:0003677">
    <property type="term" value="F:DNA binding"/>
    <property type="evidence" value="ECO:0007669"/>
    <property type="project" value="UniProtKB-KW"/>
</dbReference>
<feature type="domain" description="RNA polymerase sigma factor 70 region 4 type 2" evidence="8">
    <location>
        <begin position="133"/>
        <end position="185"/>
    </location>
</feature>
<keyword evidence="4 6" id="KW-0238">DNA-binding</keyword>
<evidence type="ECO:0000256" key="3">
    <source>
        <dbReference type="ARBA" id="ARBA00023082"/>
    </source>
</evidence>
<reference evidence="10" key="1">
    <citation type="submission" date="2015-08" db="EMBL/GenBank/DDBJ databases">
        <authorList>
            <person name="Varghese N."/>
        </authorList>
    </citation>
    <scope>NUCLEOTIDE SEQUENCE [LARGE SCALE GENOMIC DNA]</scope>
    <source>
        <strain evidence="10">JCM 18476</strain>
    </source>
</reference>
<evidence type="ECO:0000313" key="10">
    <source>
        <dbReference type="Proteomes" id="UP000182769"/>
    </source>
</evidence>
<dbReference type="Gene3D" id="1.10.1740.10">
    <property type="match status" value="1"/>
</dbReference>
<keyword evidence="3 6" id="KW-0731">Sigma factor</keyword>
<evidence type="ECO:0000256" key="6">
    <source>
        <dbReference type="RuleBase" id="RU000716"/>
    </source>
</evidence>
<dbReference type="GO" id="GO:0006352">
    <property type="term" value="P:DNA-templated transcription initiation"/>
    <property type="evidence" value="ECO:0007669"/>
    <property type="project" value="InterPro"/>
</dbReference>
<dbReference type="InterPro" id="IPR013325">
    <property type="entry name" value="RNA_pol_sigma_r2"/>
</dbReference>
<evidence type="ECO:0000259" key="7">
    <source>
        <dbReference type="Pfam" id="PF04542"/>
    </source>
</evidence>
<dbReference type="AlphaFoldDB" id="A0A0K6ISW0"/>
<dbReference type="Pfam" id="PF08281">
    <property type="entry name" value="Sigma70_r4_2"/>
    <property type="match status" value="1"/>
</dbReference>
<dbReference type="InterPro" id="IPR013249">
    <property type="entry name" value="RNA_pol_sigma70_r4_t2"/>
</dbReference>
<dbReference type="EMBL" id="CYHG01000016">
    <property type="protein sequence ID" value="CUB06196.1"/>
    <property type="molecule type" value="Genomic_DNA"/>
</dbReference>
<dbReference type="NCBIfam" id="TIGR02937">
    <property type="entry name" value="sigma70-ECF"/>
    <property type="match status" value="1"/>
</dbReference>
<dbReference type="InterPro" id="IPR013324">
    <property type="entry name" value="RNA_pol_sigma_r3/r4-like"/>
</dbReference>
<accession>A0A0K6ISW0</accession>
<dbReference type="InterPro" id="IPR036388">
    <property type="entry name" value="WH-like_DNA-bd_sf"/>
</dbReference>
<dbReference type="Pfam" id="PF04542">
    <property type="entry name" value="Sigma70_r2"/>
    <property type="match status" value="1"/>
</dbReference>
<comment type="similarity">
    <text evidence="1 6">Belongs to the sigma-70 factor family. ECF subfamily.</text>
</comment>
<evidence type="ECO:0000256" key="5">
    <source>
        <dbReference type="ARBA" id="ARBA00023163"/>
    </source>
</evidence>
<organism evidence="9 10">
    <name type="scientific">Marinomonas fungiae</name>
    <dbReference type="NCBI Taxonomy" id="1137284"/>
    <lineage>
        <taxon>Bacteria</taxon>
        <taxon>Pseudomonadati</taxon>
        <taxon>Pseudomonadota</taxon>
        <taxon>Gammaproteobacteria</taxon>
        <taxon>Oceanospirillales</taxon>
        <taxon>Oceanospirillaceae</taxon>
        <taxon>Marinomonas</taxon>
    </lineage>
</organism>
<dbReference type="InterPro" id="IPR014284">
    <property type="entry name" value="RNA_pol_sigma-70_dom"/>
</dbReference>
<evidence type="ECO:0000256" key="1">
    <source>
        <dbReference type="ARBA" id="ARBA00010641"/>
    </source>
</evidence>
<dbReference type="SUPFAM" id="SSF88946">
    <property type="entry name" value="Sigma2 domain of RNA polymerase sigma factors"/>
    <property type="match status" value="1"/>
</dbReference>
<evidence type="ECO:0000256" key="4">
    <source>
        <dbReference type="ARBA" id="ARBA00023125"/>
    </source>
</evidence>
<gene>
    <name evidence="9" type="ORF">Ga0061065_11613</name>
</gene>
<dbReference type="STRING" id="1137284.GCA_001418205_03444"/>
<dbReference type="PANTHER" id="PTHR43133">
    <property type="entry name" value="RNA POLYMERASE ECF-TYPE SIGMA FACTO"/>
    <property type="match status" value="1"/>
</dbReference>
<dbReference type="GO" id="GO:0016987">
    <property type="term" value="F:sigma factor activity"/>
    <property type="evidence" value="ECO:0007669"/>
    <property type="project" value="UniProtKB-KW"/>
</dbReference>
<dbReference type="SUPFAM" id="SSF88659">
    <property type="entry name" value="Sigma3 and sigma4 domains of RNA polymerase sigma factors"/>
    <property type="match status" value="1"/>
</dbReference>
<dbReference type="InterPro" id="IPR039425">
    <property type="entry name" value="RNA_pol_sigma-70-like"/>
</dbReference>
<dbReference type="CDD" id="cd06171">
    <property type="entry name" value="Sigma70_r4"/>
    <property type="match status" value="1"/>
</dbReference>
<protein>
    <recommendedName>
        <fullName evidence="6">RNA polymerase sigma factor</fullName>
    </recommendedName>
</protein>
<dbReference type="Proteomes" id="UP000182769">
    <property type="component" value="Unassembled WGS sequence"/>
</dbReference>
<feature type="domain" description="RNA polymerase sigma-70 region 2" evidence="7">
    <location>
        <begin position="32"/>
        <end position="101"/>
    </location>
</feature>
<dbReference type="PROSITE" id="PS01063">
    <property type="entry name" value="SIGMA70_ECF"/>
    <property type="match status" value="1"/>
</dbReference>